<dbReference type="GeneID" id="92089633"/>
<feature type="compositionally biased region" description="Polar residues" evidence="7">
    <location>
        <begin position="154"/>
        <end position="163"/>
    </location>
</feature>
<evidence type="ECO:0000256" key="4">
    <source>
        <dbReference type="ARBA" id="ARBA00022763"/>
    </source>
</evidence>
<keyword evidence="2" id="KW-0808">Transferase</keyword>
<feature type="domain" description="UBZ3-type" evidence="8">
    <location>
        <begin position="102"/>
        <end position="137"/>
    </location>
</feature>
<feature type="compositionally biased region" description="Polar residues" evidence="7">
    <location>
        <begin position="91"/>
        <end position="105"/>
    </location>
</feature>
<feature type="region of interest" description="Disordered" evidence="7">
    <location>
        <begin position="130"/>
        <end position="178"/>
    </location>
</feature>
<accession>A0ABR1VSX5</accession>
<feature type="compositionally biased region" description="Basic and acidic residues" evidence="7">
    <location>
        <begin position="130"/>
        <end position="140"/>
    </location>
</feature>
<dbReference type="RefSeq" id="XP_066718737.1">
    <property type="nucleotide sequence ID" value="XM_066856570.1"/>
</dbReference>
<keyword evidence="6" id="KW-0539">Nucleus</keyword>
<feature type="region of interest" description="Disordered" evidence="7">
    <location>
        <begin position="1"/>
        <end position="105"/>
    </location>
</feature>
<comment type="subcellular location">
    <subcellularLocation>
        <location evidence="1">Nucleus</location>
    </subcellularLocation>
</comment>
<sequence length="178" mass="19382">MGIGGFLLKGEEAKSLMSSSREASIDSPSEERAEKRRRIDNPGIQRFLARAASSSDANDGGTEETGNHQFHQALEPQPSPEHGASLEVEQDASTAETKTQQVPITNYTCSRCHARLESAEAHQSHLDWHFAKDLQEEERGSSTLANRPAGPRNQRPSASTSRQAARGSGKKQSKLNFG</sequence>
<keyword evidence="10" id="KW-1185">Reference proteome</keyword>
<reference evidence="9 10" key="1">
    <citation type="submission" date="2023-01" db="EMBL/GenBank/DDBJ databases">
        <title>Analysis of 21 Apiospora genomes using comparative genomics revels a genus with tremendous synthesis potential of carbohydrate active enzymes and secondary metabolites.</title>
        <authorList>
            <person name="Sorensen T."/>
        </authorList>
    </citation>
    <scope>NUCLEOTIDE SEQUENCE [LARGE SCALE GENOMIC DNA]</scope>
    <source>
        <strain evidence="9 10">CBS 135458</strain>
    </source>
</reference>
<feature type="compositionally biased region" description="Basic residues" evidence="7">
    <location>
        <begin position="168"/>
        <end position="178"/>
    </location>
</feature>
<organism evidence="9 10">
    <name type="scientific">Apiospora phragmitis</name>
    <dbReference type="NCBI Taxonomy" id="2905665"/>
    <lineage>
        <taxon>Eukaryota</taxon>
        <taxon>Fungi</taxon>
        <taxon>Dikarya</taxon>
        <taxon>Ascomycota</taxon>
        <taxon>Pezizomycotina</taxon>
        <taxon>Sordariomycetes</taxon>
        <taxon>Xylariomycetidae</taxon>
        <taxon>Amphisphaeriales</taxon>
        <taxon>Apiosporaceae</taxon>
        <taxon>Apiospora</taxon>
    </lineage>
</organism>
<name>A0ABR1VSX5_9PEZI</name>
<keyword evidence="5" id="KW-0234">DNA repair</keyword>
<comment type="caution">
    <text evidence="9">The sequence shown here is derived from an EMBL/GenBank/DDBJ whole genome shotgun (WGS) entry which is preliminary data.</text>
</comment>
<dbReference type="Proteomes" id="UP001480595">
    <property type="component" value="Unassembled WGS sequence"/>
</dbReference>
<evidence type="ECO:0000259" key="8">
    <source>
        <dbReference type="PROSITE" id="PS51907"/>
    </source>
</evidence>
<evidence type="ECO:0000256" key="3">
    <source>
        <dbReference type="ARBA" id="ARBA00022723"/>
    </source>
</evidence>
<dbReference type="PROSITE" id="PS00028">
    <property type="entry name" value="ZINC_FINGER_C2H2_1"/>
    <property type="match status" value="1"/>
</dbReference>
<dbReference type="InterPro" id="IPR013087">
    <property type="entry name" value="Znf_C2H2_type"/>
</dbReference>
<dbReference type="EMBL" id="JAQQWL010000005">
    <property type="protein sequence ID" value="KAK8074262.1"/>
    <property type="molecule type" value="Genomic_DNA"/>
</dbReference>
<evidence type="ECO:0000313" key="9">
    <source>
        <dbReference type="EMBL" id="KAK8074262.1"/>
    </source>
</evidence>
<keyword evidence="4" id="KW-0227">DNA damage</keyword>
<dbReference type="InterPro" id="IPR041298">
    <property type="entry name" value="UBZ3"/>
</dbReference>
<evidence type="ECO:0000256" key="5">
    <source>
        <dbReference type="ARBA" id="ARBA00023204"/>
    </source>
</evidence>
<gene>
    <name evidence="9" type="ORF">PG994_005161</name>
</gene>
<evidence type="ECO:0000256" key="1">
    <source>
        <dbReference type="ARBA" id="ARBA00004123"/>
    </source>
</evidence>
<protein>
    <submittedName>
        <fullName evidence="9">Sister chromatid cohesion protein Eso1</fullName>
    </submittedName>
</protein>
<evidence type="ECO:0000313" key="10">
    <source>
        <dbReference type="Proteomes" id="UP001480595"/>
    </source>
</evidence>
<evidence type="ECO:0000256" key="6">
    <source>
        <dbReference type="ARBA" id="ARBA00023242"/>
    </source>
</evidence>
<feature type="compositionally biased region" description="Basic and acidic residues" evidence="7">
    <location>
        <begin position="29"/>
        <end position="40"/>
    </location>
</feature>
<dbReference type="Pfam" id="PF18439">
    <property type="entry name" value="zf_UBZ"/>
    <property type="match status" value="1"/>
</dbReference>
<dbReference type="PROSITE" id="PS51907">
    <property type="entry name" value="ZF_UBZ3"/>
    <property type="match status" value="1"/>
</dbReference>
<evidence type="ECO:0000256" key="2">
    <source>
        <dbReference type="ARBA" id="ARBA00022679"/>
    </source>
</evidence>
<keyword evidence="3" id="KW-0479">Metal-binding</keyword>
<evidence type="ECO:0000256" key="7">
    <source>
        <dbReference type="SAM" id="MobiDB-lite"/>
    </source>
</evidence>
<proteinExistence type="predicted"/>